<reference evidence="2" key="1">
    <citation type="submission" date="2023-10" db="EMBL/GenBank/DDBJ databases">
        <title>Genome assembly of Pristionchus species.</title>
        <authorList>
            <person name="Yoshida K."/>
            <person name="Sommer R.J."/>
        </authorList>
    </citation>
    <scope>NUCLEOTIDE SEQUENCE</scope>
    <source>
        <strain evidence="2">RS5133</strain>
    </source>
</reference>
<accession>A0AAV5WIW1</accession>
<keyword evidence="3" id="KW-1185">Reference proteome</keyword>
<protein>
    <submittedName>
        <fullName evidence="2">Uncharacterized protein</fullName>
    </submittedName>
</protein>
<keyword evidence="1" id="KW-0812">Transmembrane</keyword>
<organism evidence="2 3">
    <name type="scientific">Pristionchus fissidentatus</name>
    <dbReference type="NCBI Taxonomy" id="1538716"/>
    <lineage>
        <taxon>Eukaryota</taxon>
        <taxon>Metazoa</taxon>
        <taxon>Ecdysozoa</taxon>
        <taxon>Nematoda</taxon>
        <taxon>Chromadorea</taxon>
        <taxon>Rhabditida</taxon>
        <taxon>Rhabditina</taxon>
        <taxon>Diplogasteromorpha</taxon>
        <taxon>Diplogasteroidea</taxon>
        <taxon>Neodiplogasteridae</taxon>
        <taxon>Pristionchus</taxon>
    </lineage>
</organism>
<evidence type="ECO:0000313" key="2">
    <source>
        <dbReference type="EMBL" id="GMT30947.1"/>
    </source>
</evidence>
<dbReference type="EMBL" id="BTSY01000005">
    <property type="protein sequence ID" value="GMT30947.1"/>
    <property type="molecule type" value="Genomic_DNA"/>
</dbReference>
<proteinExistence type="predicted"/>
<feature type="transmembrane region" description="Helical" evidence="1">
    <location>
        <begin position="127"/>
        <end position="145"/>
    </location>
</feature>
<dbReference type="Proteomes" id="UP001432322">
    <property type="component" value="Unassembled WGS sequence"/>
</dbReference>
<feature type="non-terminal residue" evidence="2">
    <location>
        <position position="1"/>
    </location>
</feature>
<sequence>AQRRLKEDVHFFAPYPPPQIISCSASITYSLRFKEDAAKVLAEKKVSIHFENRSSFGETADFLNEECELARDRFGRITMKILIEMREVILDCREASDLNDIRDSSRDRTLATQYSGATYCDNFRSCIILFILTIVTLYCAFSIIYQ</sequence>
<evidence type="ECO:0000313" key="3">
    <source>
        <dbReference type="Proteomes" id="UP001432322"/>
    </source>
</evidence>
<keyword evidence="1" id="KW-1133">Transmembrane helix</keyword>
<gene>
    <name evidence="2" type="ORF">PFISCL1PPCAC_22244</name>
</gene>
<evidence type="ECO:0000256" key="1">
    <source>
        <dbReference type="SAM" id="Phobius"/>
    </source>
</evidence>
<dbReference type="AlphaFoldDB" id="A0AAV5WIW1"/>
<name>A0AAV5WIW1_9BILA</name>
<comment type="caution">
    <text evidence="2">The sequence shown here is derived from an EMBL/GenBank/DDBJ whole genome shotgun (WGS) entry which is preliminary data.</text>
</comment>
<keyword evidence="1" id="KW-0472">Membrane</keyword>